<name>A0A7M7JJL9_VARDE</name>
<sequence>MQLSSQVIKILQTINMNTIVACMGMMDSSYGATLLDLAEVFHTSVHAISFTLTTKSAGALFGALISGLMYRLCNIQLVLAVCALLSGLLAVLVPLLPNVIMLHIVSFILGSILSTADVDQEHYIVRQTPYY</sequence>
<feature type="transmembrane region" description="Helical" evidence="4">
    <location>
        <begin position="46"/>
        <end position="65"/>
    </location>
</feature>
<dbReference type="SUPFAM" id="SSF103473">
    <property type="entry name" value="MFS general substrate transporter"/>
    <property type="match status" value="1"/>
</dbReference>
<feature type="transmembrane region" description="Helical" evidence="4">
    <location>
        <begin position="7"/>
        <end position="26"/>
    </location>
</feature>
<dbReference type="Gene3D" id="1.20.1250.20">
    <property type="entry name" value="MFS general substrate transporter like domains"/>
    <property type="match status" value="1"/>
</dbReference>
<feature type="transmembrane region" description="Helical" evidence="4">
    <location>
        <begin position="72"/>
        <end position="93"/>
    </location>
</feature>
<keyword evidence="3 4" id="KW-0472">Membrane</keyword>
<evidence type="ECO:0000256" key="1">
    <source>
        <dbReference type="ARBA" id="ARBA00022692"/>
    </source>
</evidence>
<dbReference type="AlphaFoldDB" id="A0A7M7JJL9"/>
<dbReference type="InterPro" id="IPR036259">
    <property type="entry name" value="MFS_trans_sf"/>
</dbReference>
<keyword evidence="1 4" id="KW-0812">Transmembrane</keyword>
<dbReference type="PANTHER" id="PTHR23121">
    <property type="entry name" value="SODIUM-DEPENDENT GLUCOSE TRANSPORTER 1"/>
    <property type="match status" value="1"/>
</dbReference>
<dbReference type="Proteomes" id="UP000594260">
    <property type="component" value="Unplaced"/>
</dbReference>
<dbReference type="EnsemblMetazoa" id="XM_022797214">
    <property type="protein sequence ID" value="XP_022652949"/>
    <property type="gene ID" value="LOC111246875"/>
</dbReference>
<keyword evidence="2 4" id="KW-1133">Transmembrane helix</keyword>
<evidence type="ECO:0000256" key="2">
    <source>
        <dbReference type="ARBA" id="ARBA00022989"/>
    </source>
</evidence>
<keyword evidence="6" id="KW-1185">Reference proteome</keyword>
<dbReference type="RefSeq" id="XP_022652949.1">
    <property type="nucleotide sequence ID" value="XM_022797214.1"/>
</dbReference>
<accession>A0A7M7JJL9</accession>
<dbReference type="PANTHER" id="PTHR23121:SF9">
    <property type="entry name" value="SODIUM-DEPENDENT GLUCOSE TRANSPORTER 1"/>
    <property type="match status" value="1"/>
</dbReference>
<evidence type="ECO:0000313" key="6">
    <source>
        <dbReference type="Proteomes" id="UP000594260"/>
    </source>
</evidence>
<evidence type="ECO:0000256" key="4">
    <source>
        <dbReference type="SAM" id="Phobius"/>
    </source>
</evidence>
<reference evidence="5" key="1">
    <citation type="submission" date="2021-01" db="UniProtKB">
        <authorList>
            <consortium name="EnsemblMetazoa"/>
        </authorList>
    </citation>
    <scope>IDENTIFICATION</scope>
</reference>
<evidence type="ECO:0000313" key="5">
    <source>
        <dbReference type="EnsemblMetazoa" id="XP_022652949"/>
    </source>
</evidence>
<organism evidence="5 6">
    <name type="scientific">Varroa destructor</name>
    <name type="common">Honeybee mite</name>
    <dbReference type="NCBI Taxonomy" id="109461"/>
    <lineage>
        <taxon>Eukaryota</taxon>
        <taxon>Metazoa</taxon>
        <taxon>Ecdysozoa</taxon>
        <taxon>Arthropoda</taxon>
        <taxon>Chelicerata</taxon>
        <taxon>Arachnida</taxon>
        <taxon>Acari</taxon>
        <taxon>Parasitiformes</taxon>
        <taxon>Mesostigmata</taxon>
        <taxon>Gamasina</taxon>
        <taxon>Dermanyssoidea</taxon>
        <taxon>Varroidae</taxon>
        <taxon>Varroa</taxon>
    </lineage>
</organism>
<proteinExistence type="predicted"/>
<evidence type="ECO:0000256" key="3">
    <source>
        <dbReference type="ARBA" id="ARBA00023136"/>
    </source>
</evidence>
<protein>
    <submittedName>
        <fullName evidence="5">Uncharacterized protein</fullName>
    </submittedName>
</protein>
<dbReference type="GeneID" id="111246875"/>